<protein>
    <submittedName>
        <fullName evidence="3">Cyclodeaminase/cyclohydrolase family protein</fullName>
    </submittedName>
</protein>
<reference evidence="3 4" key="1">
    <citation type="submission" date="2020-09" db="EMBL/GenBank/DDBJ databases">
        <title>Novel species of Mucilaginibacter isolated from a glacier on the Tibetan Plateau.</title>
        <authorList>
            <person name="Liu Q."/>
            <person name="Xin Y.-H."/>
        </authorList>
    </citation>
    <scope>NUCLEOTIDE SEQUENCE [LARGE SCALE GENOMIC DNA]</scope>
    <source>
        <strain evidence="3 4">ZT4R22</strain>
    </source>
</reference>
<sequence length="469" mass="53012">MESLINLPTGTLLNKFGAGNHKPGSGSAAALQGMLAAQLTLTVITLTNDIKNRGRYKNSLTELNRIDLDIKSRIYPRLEQLFQQDSEEFDRAIKLRQARDEESDRNLKAELNRQSVEALKLPTEILLEIANLCVELSNASIFVFNNGVKFARGDSGVALNNAIAAVSGCLSIINLNLLWFGNEEWPTQINVQSKALKVSYQELTTKGAECFQTLEEDVKINTLYHQEMDSLRSDIWVDKKLSNSDIEEVARQVQLALWKHRNKFFKGSNYQHPIDVLKPDKVLSEILNYKFFWEPTLGQHEVNGELLQIAGVIDKSKRLVSISEQFPISTQNFTAAHELGHALLHKQAILHRDKPLDGSSNRGSKDIKELQADKFATFFLMPRKQVEDQFQQLFVKGVFVINQDTAFGLNEKDVISFRRKCKDLRGLTKILASAESYNGKPFKNLADIFQVSVETMAIRLEELQLVAFS</sequence>
<comment type="caution">
    <text evidence="3">The sequence shown here is derived from an EMBL/GenBank/DDBJ whole genome shotgun (WGS) entry which is preliminary data.</text>
</comment>
<evidence type="ECO:0000313" key="3">
    <source>
        <dbReference type="EMBL" id="MBD1366985.1"/>
    </source>
</evidence>
<dbReference type="InterPro" id="IPR052345">
    <property type="entry name" value="Rad_response_metalloprotease"/>
</dbReference>
<gene>
    <name evidence="3" type="ORF">IDJ77_24455</name>
</gene>
<dbReference type="InterPro" id="IPR036178">
    <property type="entry name" value="Formintransfe-cycloase-like_sf"/>
</dbReference>
<dbReference type="EMBL" id="JACWMY010000015">
    <property type="protein sequence ID" value="MBD1366985.1"/>
    <property type="molecule type" value="Genomic_DNA"/>
</dbReference>
<evidence type="ECO:0000259" key="1">
    <source>
        <dbReference type="Pfam" id="PF04961"/>
    </source>
</evidence>
<keyword evidence="4" id="KW-1185">Reference proteome</keyword>
<dbReference type="RefSeq" id="WP_191191613.1">
    <property type="nucleotide sequence ID" value="NZ_JACWMY010000015.1"/>
</dbReference>
<evidence type="ECO:0000313" key="4">
    <source>
        <dbReference type="Proteomes" id="UP000606600"/>
    </source>
</evidence>
<accession>A0ABR7WXG5</accession>
<feature type="domain" description="Cyclodeaminase/cyclohydrolase" evidence="1">
    <location>
        <begin position="11"/>
        <end position="191"/>
    </location>
</feature>
<name>A0ABR7WXG5_9SPHI</name>
<dbReference type="Gene3D" id="1.20.120.680">
    <property type="entry name" value="Formiminotetrahydrofolate cyclodeaminase monomer, up-and-down helical bundle"/>
    <property type="match status" value="1"/>
</dbReference>
<dbReference type="Pfam" id="PF06114">
    <property type="entry name" value="Peptidase_M78"/>
    <property type="match status" value="1"/>
</dbReference>
<dbReference type="PANTHER" id="PTHR43236">
    <property type="entry name" value="ANTITOXIN HIGA1"/>
    <property type="match status" value="1"/>
</dbReference>
<proteinExistence type="predicted"/>
<dbReference type="Proteomes" id="UP000606600">
    <property type="component" value="Unassembled WGS sequence"/>
</dbReference>
<dbReference type="Gene3D" id="1.10.10.2910">
    <property type="match status" value="1"/>
</dbReference>
<organism evidence="3 4">
    <name type="scientific">Mucilaginibacter pankratovii</name>
    <dbReference type="NCBI Taxonomy" id="2772110"/>
    <lineage>
        <taxon>Bacteria</taxon>
        <taxon>Pseudomonadati</taxon>
        <taxon>Bacteroidota</taxon>
        <taxon>Sphingobacteriia</taxon>
        <taxon>Sphingobacteriales</taxon>
        <taxon>Sphingobacteriaceae</taxon>
        <taxon>Mucilaginibacter</taxon>
    </lineage>
</organism>
<dbReference type="PANTHER" id="PTHR43236:SF2">
    <property type="entry name" value="BLL0069 PROTEIN"/>
    <property type="match status" value="1"/>
</dbReference>
<dbReference type="InterPro" id="IPR007044">
    <property type="entry name" value="Cyclodeamin/CycHdrlase"/>
</dbReference>
<evidence type="ECO:0000259" key="2">
    <source>
        <dbReference type="Pfam" id="PF06114"/>
    </source>
</evidence>
<dbReference type="Pfam" id="PF04961">
    <property type="entry name" value="FTCD_C"/>
    <property type="match status" value="1"/>
</dbReference>
<dbReference type="InterPro" id="IPR010359">
    <property type="entry name" value="IrrE_HExxH"/>
</dbReference>
<feature type="domain" description="IrrE N-terminal-like" evidence="2">
    <location>
        <begin position="317"/>
        <end position="393"/>
    </location>
</feature>
<dbReference type="SUPFAM" id="SSF101262">
    <property type="entry name" value="Methenyltetrahydrofolate cyclohydrolase-like"/>
    <property type="match status" value="1"/>
</dbReference>